<dbReference type="NCBIfam" id="TIGR00621">
    <property type="entry name" value="ssb"/>
    <property type="match status" value="1"/>
</dbReference>
<dbReference type="PANTHER" id="PTHR10302">
    <property type="entry name" value="SINGLE-STRANDED DNA-BINDING PROTEIN"/>
    <property type="match status" value="1"/>
</dbReference>
<dbReference type="InterPro" id="IPR012340">
    <property type="entry name" value="NA-bd_OB-fold"/>
</dbReference>
<dbReference type="PROSITE" id="PS50935">
    <property type="entry name" value="SSB"/>
    <property type="match status" value="1"/>
</dbReference>
<name>A0ABU9X1K7_9MICC</name>
<sequence>MSDEIALRGWVGTDPVFGTGSNGSMYARFRLAVGERWFDREAKAWGDRHTSWFTVVCFGSFAQNAAMSINKGSPVVVMGRLRTKSYQRANGAEGWTAEIVASSLGLDLAHGVSMWTKRRDEMPAGSSARLRTVEGVGAVDPVTGEVGPGGMDPFEDLPPLEDEDFEGRSPLDGHAGQADDRAEGRQDEGTAGRGPADRLLSA</sequence>
<gene>
    <name evidence="5" type="ORF">ABCQ75_09165</name>
</gene>
<dbReference type="CDD" id="cd04496">
    <property type="entry name" value="SSB_OBF"/>
    <property type="match status" value="1"/>
</dbReference>
<dbReference type="EMBL" id="JBDFRB010000006">
    <property type="protein sequence ID" value="MEN2744709.1"/>
    <property type="molecule type" value="Genomic_DNA"/>
</dbReference>
<feature type="compositionally biased region" description="Acidic residues" evidence="4">
    <location>
        <begin position="153"/>
        <end position="165"/>
    </location>
</feature>
<dbReference type="SUPFAM" id="SSF50249">
    <property type="entry name" value="Nucleic acid-binding proteins"/>
    <property type="match status" value="1"/>
</dbReference>
<dbReference type="GO" id="GO:0003677">
    <property type="term" value="F:DNA binding"/>
    <property type="evidence" value="ECO:0007669"/>
    <property type="project" value="UniProtKB-KW"/>
</dbReference>
<evidence type="ECO:0000256" key="3">
    <source>
        <dbReference type="RuleBase" id="RU000524"/>
    </source>
</evidence>
<dbReference type="PANTHER" id="PTHR10302:SF0">
    <property type="entry name" value="SINGLE-STRANDED DNA-BINDING PROTEIN, MITOCHONDRIAL"/>
    <property type="match status" value="1"/>
</dbReference>
<evidence type="ECO:0000256" key="2">
    <source>
        <dbReference type="PROSITE-ProRule" id="PRU00252"/>
    </source>
</evidence>
<dbReference type="InterPro" id="IPR011344">
    <property type="entry name" value="ssDNA-bd"/>
</dbReference>
<proteinExistence type="predicted"/>
<dbReference type="InterPro" id="IPR000424">
    <property type="entry name" value="Primosome_PriB/ssb"/>
</dbReference>
<evidence type="ECO:0000256" key="4">
    <source>
        <dbReference type="SAM" id="MobiDB-lite"/>
    </source>
</evidence>
<dbReference type="Gene3D" id="2.40.50.140">
    <property type="entry name" value="Nucleic acid-binding proteins"/>
    <property type="match status" value="1"/>
</dbReference>
<dbReference type="RefSeq" id="WP_345884903.1">
    <property type="nucleotide sequence ID" value="NZ_JBDFRB010000006.1"/>
</dbReference>
<keyword evidence="1 2" id="KW-0238">DNA-binding</keyword>
<reference evidence="5 6" key="1">
    <citation type="submission" date="2024-05" db="EMBL/GenBank/DDBJ databases">
        <title>Sinomonas sp. nov., isolated from a waste landfill.</title>
        <authorList>
            <person name="Zhao Y."/>
        </authorList>
    </citation>
    <scope>NUCLEOTIDE SEQUENCE [LARGE SCALE GENOMIC DNA]</scope>
    <source>
        <strain evidence="5 6">CCTCC AB2014300</strain>
    </source>
</reference>
<evidence type="ECO:0000313" key="5">
    <source>
        <dbReference type="EMBL" id="MEN2744709.1"/>
    </source>
</evidence>
<feature type="region of interest" description="Disordered" evidence="4">
    <location>
        <begin position="140"/>
        <end position="202"/>
    </location>
</feature>
<comment type="caution">
    <text evidence="5">The sequence shown here is derived from an EMBL/GenBank/DDBJ whole genome shotgun (WGS) entry which is preliminary data.</text>
</comment>
<evidence type="ECO:0000313" key="6">
    <source>
        <dbReference type="Proteomes" id="UP001422074"/>
    </source>
</evidence>
<keyword evidence="6" id="KW-1185">Reference proteome</keyword>
<dbReference type="Proteomes" id="UP001422074">
    <property type="component" value="Unassembled WGS sequence"/>
</dbReference>
<accession>A0ABU9X1K7</accession>
<dbReference type="Pfam" id="PF00436">
    <property type="entry name" value="SSB"/>
    <property type="match status" value="1"/>
</dbReference>
<feature type="compositionally biased region" description="Basic and acidic residues" evidence="4">
    <location>
        <begin position="166"/>
        <end position="190"/>
    </location>
</feature>
<evidence type="ECO:0000256" key="1">
    <source>
        <dbReference type="ARBA" id="ARBA00023125"/>
    </source>
</evidence>
<organism evidence="5 6">
    <name type="scientific">Sinomonas halotolerans</name>
    <dbReference type="NCBI Taxonomy" id="1644133"/>
    <lineage>
        <taxon>Bacteria</taxon>
        <taxon>Bacillati</taxon>
        <taxon>Actinomycetota</taxon>
        <taxon>Actinomycetes</taxon>
        <taxon>Micrococcales</taxon>
        <taxon>Micrococcaceae</taxon>
        <taxon>Sinomonas</taxon>
    </lineage>
</organism>
<protein>
    <recommendedName>
        <fullName evidence="3">Single-stranded DNA-binding protein</fullName>
    </recommendedName>
</protein>